<dbReference type="STRING" id="118168.MC7420_3417"/>
<proteinExistence type="predicted"/>
<name>B4W3F0_9CYAN</name>
<protein>
    <submittedName>
        <fullName evidence="1">Uncharacterized protein</fullName>
    </submittedName>
</protein>
<keyword evidence="2" id="KW-1185">Reference proteome</keyword>
<accession>B4W3F0</accession>
<evidence type="ECO:0000313" key="1">
    <source>
        <dbReference type="EMBL" id="EDX71302.1"/>
    </source>
</evidence>
<dbReference type="HOGENOM" id="CLU_3268497_0_0_3"/>
<organism evidence="1 2">
    <name type="scientific">Coleofasciculus chthonoplastes PCC 7420</name>
    <dbReference type="NCBI Taxonomy" id="118168"/>
    <lineage>
        <taxon>Bacteria</taxon>
        <taxon>Bacillati</taxon>
        <taxon>Cyanobacteriota</taxon>
        <taxon>Cyanophyceae</taxon>
        <taxon>Coleofasciculales</taxon>
        <taxon>Coleofasciculaceae</taxon>
        <taxon>Coleofasciculus</taxon>
    </lineage>
</organism>
<reference evidence="1 2" key="1">
    <citation type="submission" date="2008-07" db="EMBL/GenBank/DDBJ databases">
        <authorList>
            <person name="Tandeau de Marsac N."/>
            <person name="Ferriera S."/>
            <person name="Johnson J."/>
            <person name="Kravitz S."/>
            <person name="Beeson K."/>
            <person name="Sutton G."/>
            <person name="Rogers Y.-H."/>
            <person name="Friedman R."/>
            <person name="Frazier M."/>
            <person name="Venter J.C."/>
        </authorList>
    </citation>
    <scope>NUCLEOTIDE SEQUENCE [LARGE SCALE GENOMIC DNA]</scope>
    <source>
        <strain evidence="1 2">PCC 7420</strain>
    </source>
</reference>
<dbReference type="EMBL" id="DS989874">
    <property type="protein sequence ID" value="EDX71302.1"/>
    <property type="molecule type" value="Genomic_DNA"/>
</dbReference>
<dbReference type="AlphaFoldDB" id="B4W3F0"/>
<sequence length="41" mass="4127">MWDVGNSSQGIKGGDKGGFGIITQSAQADFVCLAAISIALV</sequence>
<evidence type="ECO:0000313" key="2">
    <source>
        <dbReference type="Proteomes" id="UP000003835"/>
    </source>
</evidence>
<gene>
    <name evidence="1" type="ORF">MC7420_3417</name>
</gene>
<dbReference type="Proteomes" id="UP000003835">
    <property type="component" value="Unassembled WGS sequence"/>
</dbReference>